<keyword evidence="3" id="KW-1185">Reference proteome</keyword>
<dbReference type="STRING" id="206665.SAMN04488516_10481"/>
<feature type="transmembrane region" description="Helical" evidence="1">
    <location>
        <begin position="135"/>
        <end position="154"/>
    </location>
</feature>
<keyword evidence="1" id="KW-1133">Transmembrane helix</keyword>
<dbReference type="RefSeq" id="WP_092064814.1">
    <property type="nucleotide sequence ID" value="NZ_FNIN01000004.1"/>
</dbReference>
<gene>
    <name evidence="2" type="ORF">SAMN04488516_10481</name>
</gene>
<proteinExistence type="predicted"/>
<dbReference type="EMBL" id="FNIN01000004">
    <property type="protein sequence ID" value="SDN66707.1"/>
    <property type="molecule type" value="Genomic_DNA"/>
</dbReference>
<dbReference type="Gene3D" id="1.20.1440.130">
    <property type="entry name" value="VKOR domain"/>
    <property type="match status" value="1"/>
</dbReference>
<dbReference type="InterPro" id="IPR038354">
    <property type="entry name" value="VKOR_sf"/>
</dbReference>
<feature type="transmembrane region" description="Helical" evidence="1">
    <location>
        <begin position="12"/>
        <end position="29"/>
    </location>
</feature>
<feature type="transmembrane region" description="Helical" evidence="1">
    <location>
        <begin position="79"/>
        <end position="100"/>
    </location>
</feature>
<dbReference type="OrthoDB" id="5470060at2"/>
<feature type="transmembrane region" description="Helical" evidence="1">
    <location>
        <begin position="54"/>
        <end position="73"/>
    </location>
</feature>
<keyword evidence="1" id="KW-0472">Membrane</keyword>
<dbReference type="InterPro" id="IPR036249">
    <property type="entry name" value="Thioredoxin-like_sf"/>
</dbReference>
<reference evidence="2 3" key="1">
    <citation type="submission" date="2016-10" db="EMBL/GenBank/DDBJ databases">
        <authorList>
            <person name="de Groot N.N."/>
        </authorList>
    </citation>
    <scope>NUCLEOTIDE SEQUENCE [LARGE SCALE GENOMIC DNA]</scope>
    <source>
        <strain evidence="2 3">DSM 15269</strain>
    </source>
</reference>
<dbReference type="Gene3D" id="3.40.30.10">
    <property type="entry name" value="Glutaredoxin"/>
    <property type="match status" value="1"/>
</dbReference>
<dbReference type="AlphaFoldDB" id="A0A1H0D937"/>
<evidence type="ECO:0000313" key="2">
    <source>
        <dbReference type="EMBL" id="SDN66707.1"/>
    </source>
</evidence>
<keyword evidence="1" id="KW-0812">Transmembrane</keyword>
<feature type="transmembrane region" description="Helical" evidence="1">
    <location>
        <begin position="112"/>
        <end position="129"/>
    </location>
</feature>
<evidence type="ECO:0000256" key="1">
    <source>
        <dbReference type="SAM" id="Phobius"/>
    </source>
</evidence>
<evidence type="ECO:0000313" key="3">
    <source>
        <dbReference type="Proteomes" id="UP000199602"/>
    </source>
</evidence>
<dbReference type="SUPFAM" id="SSF52833">
    <property type="entry name" value="Thioredoxin-like"/>
    <property type="match status" value="1"/>
</dbReference>
<dbReference type="Proteomes" id="UP000199602">
    <property type="component" value="Unassembled WGS sequence"/>
</dbReference>
<name>A0A1H0D937_9BACT</name>
<protein>
    <recommendedName>
        <fullName evidence="4">Vitamin K epoxide reductase domain-containing protein</fullName>
    </recommendedName>
</protein>
<evidence type="ECO:0008006" key="4">
    <source>
        <dbReference type="Google" id="ProtNLM"/>
    </source>
</evidence>
<organism evidence="2 3">
    <name type="scientific">Desulfonauticus submarinus</name>
    <dbReference type="NCBI Taxonomy" id="206665"/>
    <lineage>
        <taxon>Bacteria</taxon>
        <taxon>Pseudomonadati</taxon>
        <taxon>Thermodesulfobacteriota</taxon>
        <taxon>Desulfovibrionia</taxon>
        <taxon>Desulfovibrionales</taxon>
        <taxon>Desulfonauticaceae</taxon>
        <taxon>Desulfonauticus</taxon>
    </lineage>
</organism>
<accession>A0A1H0D937</accession>
<sequence length="327" mass="37685">MKVWQKITGQIGPFLGMLFLSVELYFRFFKHKSVCSTKSCAIVGDYVRIGETNLIVLGLIFFALLWIFLFFWFRYFKTWLKNIILFLFGTALAADGALIGFQLFGLKTQCQLCFAVAGILLFSVLGYGISQKKIFPIILGLSLWFAGLSSGYLLQYPELPPRITKLELLSWPKEKKREWPKFYLFISLHCGHCSRLLANLAVNPDIATVNWKIFIVDSGEKDMRKIAYILNSKDTPKNPFLEILKLEADKVKKEDLKQQKVTKKLEENILKIQSFLRGHRIMGVPLLVADENSGKRVFLVGRKHILNYLKEKGFIERILYIPGEEIE</sequence>